<sequence length="116" mass="12436">MPSPRTNPPTPLSNHGIANRSTTPNPSTPKNTIPYNANKASDNRDASPTSTISAGTPAVEFNSSRVGNPNLSLYRNFPTSMAAPPSAVTTIKIDHSVVTSFDPSDKELYDLWAPRK</sequence>
<evidence type="ECO:0000256" key="1">
    <source>
        <dbReference type="SAM" id="MobiDB-lite"/>
    </source>
</evidence>
<feature type="region of interest" description="Disordered" evidence="1">
    <location>
        <begin position="1"/>
        <end position="69"/>
    </location>
</feature>
<evidence type="ECO:0000313" key="2">
    <source>
        <dbReference type="EMBL" id="TFL00479.1"/>
    </source>
</evidence>
<dbReference type="AlphaFoldDB" id="A0A5C3QJR4"/>
<evidence type="ECO:0000313" key="3">
    <source>
        <dbReference type="Proteomes" id="UP000305067"/>
    </source>
</evidence>
<dbReference type="Proteomes" id="UP000305067">
    <property type="component" value="Unassembled WGS sequence"/>
</dbReference>
<accession>A0A5C3QJR4</accession>
<reference evidence="2 3" key="1">
    <citation type="journal article" date="2019" name="Nat. Ecol. Evol.">
        <title>Megaphylogeny resolves global patterns of mushroom evolution.</title>
        <authorList>
            <person name="Varga T."/>
            <person name="Krizsan K."/>
            <person name="Foldi C."/>
            <person name="Dima B."/>
            <person name="Sanchez-Garcia M."/>
            <person name="Sanchez-Ramirez S."/>
            <person name="Szollosi G.J."/>
            <person name="Szarkandi J.G."/>
            <person name="Papp V."/>
            <person name="Albert L."/>
            <person name="Andreopoulos W."/>
            <person name="Angelini C."/>
            <person name="Antonin V."/>
            <person name="Barry K.W."/>
            <person name="Bougher N.L."/>
            <person name="Buchanan P."/>
            <person name="Buyck B."/>
            <person name="Bense V."/>
            <person name="Catcheside P."/>
            <person name="Chovatia M."/>
            <person name="Cooper J."/>
            <person name="Damon W."/>
            <person name="Desjardin D."/>
            <person name="Finy P."/>
            <person name="Geml J."/>
            <person name="Haridas S."/>
            <person name="Hughes K."/>
            <person name="Justo A."/>
            <person name="Karasinski D."/>
            <person name="Kautmanova I."/>
            <person name="Kiss B."/>
            <person name="Kocsube S."/>
            <person name="Kotiranta H."/>
            <person name="LaButti K.M."/>
            <person name="Lechner B.E."/>
            <person name="Liimatainen K."/>
            <person name="Lipzen A."/>
            <person name="Lukacs Z."/>
            <person name="Mihaltcheva S."/>
            <person name="Morgado L.N."/>
            <person name="Niskanen T."/>
            <person name="Noordeloos M.E."/>
            <person name="Ohm R.A."/>
            <person name="Ortiz-Santana B."/>
            <person name="Ovrebo C."/>
            <person name="Racz N."/>
            <person name="Riley R."/>
            <person name="Savchenko A."/>
            <person name="Shiryaev A."/>
            <person name="Soop K."/>
            <person name="Spirin V."/>
            <person name="Szebenyi C."/>
            <person name="Tomsovsky M."/>
            <person name="Tulloss R.E."/>
            <person name="Uehling J."/>
            <person name="Grigoriev I.V."/>
            <person name="Vagvolgyi C."/>
            <person name="Papp T."/>
            <person name="Martin F.M."/>
            <person name="Miettinen O."/>
            <person name="Hibbett D.S."/>
            <person name="Nagy L.G."/>
        </authorList>
    </citation>
    <scope>NUCLEOTIDE SEQUENCE [LARGE SCALE GENOMIC DNA]</scope>
    <source>
        <strain evidence="2 3">CBS 309.79</strain>
    </source>
</reference>
<protein>
    <submittedName>
        <fullName evidence="2">Uncharacterized protein</fullName>
    </submittedName>
</protein>
<organism evidence="2 3">
    <name type="scientific">Pterulicium gracile</name>
    <dbReference type="NCBI Taxonomy" id="1884261"/>
    <lineage>
        <taxon>Eukaryota</taxon>
        <taxon>Fungi</taxon>
        <taxon>Dikarya</taxon>
        <taxon>Basidiomycota</taxon>
        <taxon>Agaricomycotina</taxon>
        <taxon>Agaricomycetes</taxon>
        <taxon>Agaricomycetidae</taxon>
        <taxon>Agaricales</taxon>
        <taxon>Pleurotineae</taxon>
        <taxon>Pterulaceae</taxon>
        <taxon>Pterulicium</taxon>
    </lineage>
</organism>
<dbReference type="EMBL" id="ML178828">
    <property type="protein sequence ID" value="TFL00479.1"/>
    <property type="molecule type" value="Genomic_DNA"/>
</dbReference>
<feature type="compositionally biased region" description="Pro residues" evidence="1">
    <location>
        <begin position="1"/>
        <end position="11"/>
    </location>
</feature>
<gene>
    <name evidence="2" type="ORF">BDV98DRAFT_549683</name>
</gene>
<dbReference type="OrthoDB" id="2669285at2759"/>
<name>A0A5C3QJR4_9AGAR</name>
<feature type="compositionally biased region" description="Low complexity" evidence="1">
    <location>
        <begin position="21"/>
        <end position="34"/>
    </location>
</feature>
<proteinExistence type="predicted"/>
<keyword evidence="3" id="KW-1185">Reference proteome</keyword>